<reference evidence="1" key="1">
    <citation type="journal article" date="2022" name="bioRxiv">
        <title>Sequencing and chromosome-scale assembly of the giantPleurodeles waltlgenome.</title>
        <authorList>
            <person name="Brown T."/>
            <person name="Elewa A."/>
            <person name="Iarovenko S."/>
            <person name="Subramanian E."/>
            <person name="Araus A.J."/>
            <person name="Petzold A."/>
            <person name="Susuki M."/>
            <person name="Suzuki K.-i.T."/>
            <person name="Hayashi T."/>
            <person name="Toyoda A."/>
            <person name="Oliveira C."/>
            <person name="Osipova E."/>
            <person name="Leigh N.D."/>
            <person name="Simon A."/>
            <person name="Yun M.H."/>
        </authorList>
    </citation>
    <scope>NUCLEOTIDE SEQUENCE</scope>
    <source>
        <strain evidence="1">20211129_DDA</strain>
        <tissue evidence="1">Liver</tissue>
    </source>
</reference>
<accession>A0AAV7RH78</accession>
<comment type="caution">
    <text evidence="1">The sequence shown here is derived from an EMBL/GenBank/DDBJ whole genome shotgun (WGS) entry which is preliminary data.</text>
</comment>
<organism evidence="1 2">
    <name type="scientific">Pleurodeles waltl</name>
    <name type="common">Iberian ribbed newt</name>
    <dbReference type="NCBI Taxonomy" id="8319"/>
    <lineage>
        <taxon>Eukaryota</taxon>
        <taxon>Metazoa</taxon>
        <taxon>Chordata</taxon>
        <taxon>Craniata</taxon>
        <taxon>Vertebrata</taxon>
        <taxon>Euteleostomi</taxon>
        <taxon>Amphibia</taxon>
        <taxon>Batrachia</taxon>
        <taxon>Caudata</taxon>
        <taxon>Salamandroidea</taxon>
        <taxon>Salamandridae</taxon>
        <taxon>Pleurodelinae</taxon>
        <taxon>Pleurodeles</taxon>
    </lineage>
</organism>
<protein>
    <submittedName>
        <fullName evidence="1">Uncharacterized protein</fullName>
    </submittedName>
</protein>
<proteinExistence type="predicted"/>
<dbReference type="AlphaFoldDB" id="A0AAV7RH78"/>
<name>A0AAV7RH78_PLEWA</name>
<evidence type="ECO:0000313" key="1">
    <source>
        <dbReference type="EMBL" id="KAJ1150589.1"/>
    </source>
</evidence>
<sequence>MVTPRGVADLRPQVNWCRGSTAWGGAQRRGLPYSANPALLPSVTRRGRNGAGAPQHLFTCGPPTTTLASFLHYRLYTACGGGPGPRPSAVSDYWIWPGATLRAVGVGLAPGIINGPMLHWGPSGESPPHQEYCLLLPVLTIFPPLLEGPYYFSEDLWTSRGCVNGAGGEGRRGWIGTLDASQQ</sequence>
<evidence type="ECO:0000313" key="2">
    <source>
        <dbReference type="Proteomes" id="UP001066276"/>
    </source>
</evidence>
<dbReference type="EMBL" id="JANPWB010000009">
    <property type="protein sequence ID" value="KAJ1150589.1"/>
    <property type="molecule type" value="Genomic_DNA"/>
</dbReference>
<gene>
    <name evidence="1" type="ORF">NDU88_003379</name>
</gene>
<dbReference type="Proteomes" id="UP001066276">
    <property type="component" value="Chromosome 5"/>
</dbReference>
<keyword evidence="2" id="KW-1185">Reference proteome</keyword>